<comment type="caution">
    <text evidence="2">The sequence shown here is derived from an EMBL/GenBank/DDBJ whole genome shotgun (WGS) entry which is preliminary data.</text>
</comment>
<feature type="transmembrane region" description="Helical" evidence="1">
    <location>
        <begin position="47"/>
        <end position="68"/>
    </location>
</feature>
<keyword evidence="3" id="KW-1185">Reference proteome</keyword>
<sequence length="85" mass="9006">MANENTQRAKPVALAAKWRDPIPVVVVVSALWLVGLAVSLISGHWAGWGQACLAGLVVGALGFALFLSQRRAARRGDRTAQRGLS</sequence>
<gene>
    <name evidence="2" type="ORF">HMPREF9336_03203</name>
</gene>
<evidence type="ECO:0000313" key="3">
    <source>
        <dbReference type="Proteomes" id="UP000004816"/>
    </source>
</evidence>
<dbReference type="HOGENOM" id="CLU_150710_3_1_11"/>
<dbReference type="OrthoDB" id="4774615at2"/>
<protein>
    <recommendedName>
        <fullName evidence="4">DUF2530 domain-containing protein</fullName>
    </recommendedName>
</protein>
<dbReference type="STRING" id="679197.HMPREF9336_03203"/>
<dbReference type="Pfam" id="PF10745">
    <property type="entry name" value="DUF2530"/>
    <property type="match status" value="1"/>
</dbReference>
<feature type="transmembrane region" description="Helical" evidence="1">
    <location>
        <begin position="21"/>
        <end position="41"/>
    </location>
</feature>
<proteinExistence type="predicted"/>
<dbReference type="RefSeq" id="WP_007472021.1">
    <property type="nucleotide sequence ID" value="NZ_KI391953.1"/>
</dbReference>
<evidence type="ECO:0008006" key="4">
    <source>
        <dbReference type="Google" id="ProtNLM"/>
    </source>
</evidence>
<dbReference type="AlphaFoldDB" id="E5XUN1"/>
<keyword evidence="1" id="KW-0812">Transmembrane</keyword>
<reference evidence="2 3" key="1">
    <citation type="journal article" date="2011" name="Stand. Genomic Sci.">
        <title>High quality draft genome sequence of Segniliparus rugosus CDC 945(T)= (ATCC BAA-974(T)).</title>
        <authorList>
            <person name="Earl A.M."/>
            <person name="Desjardins C.A."/>
            <person name="Fitzgerald M.G."/>
            <person name="Arachchi H.M."/>
            <person name="Zeng Q."/>
            <person name="Mehta T."/>
            <person name="Griggs A."/>
            <person name="Birren B.W."/>
            <person name="Toney N.C."/>
            <person name="Carr J."/>
            <person name="Posey J."/>
            <person name="Butler W.R."/>
        </authorList>
    </citation>
    <scope>NUCLEOTIDE SEQUENCE [LARGE SCALE GENOMIC DNA]</scope>
    <source>
        <strain evidence="3">ATCC BAA-974 / DSM 45345 / CCUG 50838 / CIP 108380 / JCM 13579 / CDC 945</strain>
    </source>
</reference>
<dbReference type="Proteomes" id="UP000004816">
    <property type="component" value="Unassembled WGS sequence"/>
</dbReference>
<organism evidence="2 3">
    <name type="scientific">Segniliparus rugosus (strain ATCC BAA-974 / DSM 45345 / CCUG 50838 / CIP 108380 / JCM 13579 / CDC 945)</name>
    <dbReference type="NCBI Taxonomy" id="679197"/>
    <lineage>
        <taxon>Bacteria</taxon>
        <taxon>Bacillati</taxon>
        <taxon>Actinomycetota</taxon>
        <taxon>Actinomycetes</taxon>
        <taxon>Mycobacteriales</taxon>
        <taxon>Segniliparaceae</taxon>
        <taxon>Segniliparus</taxon>
    </lineage>
</organism>
<evidence type="ECO:0000256" key="1">
    <source>
        <dbReference type="SAM" id="Phobius"/>
    </source>
</evidence>
<accession>E5XUN1</accession>
<keyword evidence="1" id="KW-0472">Membrane</keyword>
<keyword evidence="1" id="KW-1133">Transmembrane helix</keyword>
<evidence type="ECO:0000313" key="2">
    <source>
        <dbReference type="EMBL" id="EFV11955.1"/>
    </source>
</evidence>
<name>E5XUN1_SEGRC</name>
<dbReference type="EMBL" id="ACZI02000001">
    <property type="protein sequence ID" value="EFV11955.1"/>
    <property type="molecule type" value="Genomic_DNA"/>
</dbReference>
<dbReference type="InterPro" id="IPR019681">
    <property type="entry name" value="DUF2530"/>
</dbReference>